<dbReference type="Gene3D" id="1.25.40.10">
    <property type="entry name" value="Tetratricopeptide repeat domain"/>
    <property type="match status" value="3"/>
</dbReference>
<reference evidence="2 3" key="1">
    <citation type="submission" date="2018-05" db="EMBL/GenBank/DDBJ databases">
        <title>Genome sequencing and assembly of the regulated plant pathogen Lachnellula willkommii and related sister species for the development of diagnostic species identification markers.</title>
        <authorList>
            <person name="Giroux E."/>
            <person name="Bilodeau G."/>
        </authorList>
    </citation>
    <scope>NUCLEOTIDE SEQUENCE [LARGE SCALE GENOMIC DNA]</scope>
    <source>
        <strain evidence="2 3">CBS 268.59</strain>
    </source>
</reference>
<dbReference type="AlphaFoldDB" id="A0A8T9CLV7"/>
<protein>
    <submittedName>
        <fullName evidence="2">Putative 30S ribosomal protein S17-like protein</fullName>
    </submittedName>
</protein>
<name>A0A8T9CLV7_9HELO</name>
<dbReference type="SUPFAM" id="SSF81901">
    <property type="entry name" value="HCP-like"/>
    <property type="match status" value="2"/>
</dbReference>
<evidence type="ECO:0000313" key="3">
    <source>
        <dbReference type="Proteomes" id="UP000469558"/>
    </source>
</evidence>
<dbReference type="OrthoDB" id="9991317at2759"/>
<evidence type="ECO:0000259" key="1">
    <source>
        <dbReference type="Pfam" id="PF12770"/>
    </source>
</evidence>
<keyword evidence="3" id="KW-1185">Reference proteome</keyword>
<accession>A0A8T9CLV7</accession>
<organism evidence="2 3">
    <name type="scientific">Lachnellula suecica</name>
    <dbReference type="NCBI Taxonomy" id="602035"/>
    <lineage>
        <taxon>Eukaryota</taxon>
        <taxon>Fungi</taxon>
        <taxon>Dikarya</taxon>
        <taxon>Ascomycota</taxon>
        <taxon>Pezizomycotina</taxon>
        <taxon>Leotiomycetes</taxon>
        <taxon>Helotiales</taxon>
        <taxon>Lachnaceae</taxon>
        <taxon>Lachnellula</taxon>
    </lineage>
</organism>
<sequence length="1173" mass="131362">MDLQSVSRLLPLSDPNLLSKLSFEAYQEYLKSGNIAVINLAFDLGQESVRLLRDGNKLLPNYLNVLGNVLWARYSGTGQQEDLEKALVAMRRAVDLTPCDRPDRIVYLTNLGNQLLDRYDRTVSIGDLEEAIRVASEAVDSTNLSKDYRPACLNGLSSMLERRYQRTGQVHDLERAIEGSREAVNTTTRDDPSHGGYLNNLGNQIERRYERTGRIGDLEDAIEVARQAVELKTEDSQAQAGRLMNLANKLGSRFRGTSQIGDLEEAIEVARRALASLPQVHSNRPVYLTNLGSLLESRYGWTNQINDLTEGLKLMRQAVDLTPLDHPYKAKYLSNLANLLESRYQREGYSGDLDEALVAAKEALNVTSFNHLDRVAYMNNLGNKLGARYERIGQIGDLEEAIELLTQALKSTPQNHIDRPTRLNNLGYMLKSRYERTGEIYQLETAIEIARQATNSVSQRDAGMVTNLADYLGRRYERTGQASNLEEAIELARQALDLIPDNHPRRVFCLSNLGNKLEQRYTQTKNSADIEDSIEATSKAIELTPEDNPYRPKWLHNLAHKFETRYVQLGQINDLCRAIDISKQAVASTPQDHPDLVARLRLLGGLLEKRYEQNQENIDLEAASLCLQDAWKMRTATPFHRIVAAARGLQLLAMQRKFDVAIQLGEEIIELLPAVNTKLLSRADQQFVVSTFSGVAADMCALLLETNRLLEALKYLERGRTVIIGQLLDIRSDLSSLTEHSPEIAVRYQKLLYDINGPPRTSEQNPTQAQDLSRCQALAELEACILEIRAIAGHERFWLGQTTDEMQSCAVGGTIVIVNITEIRSDAILVSPSAIKTVNLPNLKASEAKIWLGKQWKGRRHENPQKNAEFLEYLSWLWDVCVNNIVQEVRISQGTTDCLPRIWWIGSGLGSRMPFHAAGKHTSDSIENVLSVAISSYTPSIRALAYSQRRAEHRHGIQGSLLLVTMPTTPGDGRGEGAKSMSDLPNVLKEMKMVIELGKDMKIDLRESPSSEQVLEDVEKCYIAHFACHGYTDHQDPSNSGLILQKSVDGRMKQDRLTVRDISALELTNARVAYLSACSTAENKGTQLEDEVIHVVSGFQVAGFSHVVGCLWTSNDRVCLEVASRFYSSLLRDGPTEWDDRLVASAVRDAVQAARAMDMRMPLEWAPFVHYGA</sequence>
<keyword evidence="2" id="KW-0687">Ribonucleoprotein</keyword>
<dbReference type="Pfam" id="PF12770">
    <property type="entry name" value="CHAT"/>
    <property type="match status" value="1"/>
</dbReference>
<dbReference type="InterPro" id="IPR024983">
    <property type="entry name" value="CHAT_dom"/>
</dbReference>
<dbReference type="PANTHER" id="PTHR19959">
    <property type="entry name" value="KINESIN LIGHT CHAIN"/>
    <property type="match status" value="1"/>
</dbReference>
<feature type="domain" description="CHAT" evidence="1">
    <location>
        <begin position="872"/>
        <end position="1173"/>
    </location>
</feature>
<dbReference type="InterPro" id="IPR011990">
    <property type="entry name" value="TPR-like_helical_dom_sf"/>
</dbReference>
<dbReference type="GO" id="GO:0005840">
    <property type="term" value="C:ribosome"/>
    <property type="evidence" value="ECO:0007669"/>
    <property type="project" value="UniProtKB-KW"/>
</dbReference>
<dbReference type="EMBL" id="QGMK01000053">
    <property type="protein sequence ID" value="TVY84814.1"/>
    <property type="molecule type" value="Genomic_DNA"/>
</dbReference>
<evidence type="ECO:0000313" key="2">
    <source>
        <dbReference type="EMBL" id="TVY84814.1"/>
    </source>
</evidence>
<dbReference type="SUPFAM" id="SSF48452">
    <property type="entry name" value="TPR-like"/>
    <property type="match status" value="1"/>
</dbReference>
<dbReference type="Proteomes" id="UP000469558">
    <property type="component" value="Unassembled WGS sequence"/>
</dbReference>
<keyword evidence="2" id="KW-0689">Ribosomal protein</keyword>
<comment type="caution">
    <text evidence="2">The sequence shown here is derived from an EMBL/GenBank/DDBJ whole genome shotgun (WGS) entry which is preliminary data.</text>
</comment>
<proteinExistence type="predicted"/>
<gene>
    <name evidence="2" type="ORF">LSUE1_G000839</name>
</gene>
<dbReference type="PANTHER" id="PTHR19959:SF119">
    <property type="entry name" value="FUNGAL LIPASE-LIKE DOMAIN-CONTAINING PROTEIN"/>
    <property type="match status" value="1"/>
</dbReference>